<feature type="transmembrane region" description="Helical" evidence="5">
    <location>
        <begin position="102"/>
        <end position="120"/>
    </location>
</feature>
<keyword evidence="7" id="KW-1185">Reference proteome</keyword>
<comment type="subcellular location">
    <subcellularLocation>
        <location evidence="1">Membrane</location>
        <topology evidence="1">Multi-pass membrane protein</topology>
    </subcellularLocation>
</comment>
<gene>
    <name evidence="6" type="ORF">GCM10022232_61870</name>
</gene>
<evidence type="ECO:0008006" key="8">
    <source>
        <dbReference type="Google" id="ProtNLM"/>
    </source>
</evidence>
<evidence type="ECO:0000256" key="2">
    <source>
        <dbReference type="ARBA" id="ARBA00022692"/>
    </source>
</evidence>
<dbReference type="Proteomes" id="UP001500456">
    <property type="component" value="Unassembled WGS sequence"/>
</dbReference>
<name>A0ABP7SHP3_9ACTN</name>
<keyword evidence="3 5" id="KW-1133">Transmembrane helix</keyword>
<organism evidence="6 7">
    <name type="scientific">Streptomyces plumbiresistens</name>
    <dbReference type="NCBI Taxonomy" id="511811"/>
    <lineage>
        <taxon>Bacteria</taxon>
        <taxon>Bacillati</taxon>
        <taxon>Actinomycetota</taxon>
        <taxon>Actinomycetes</taxon>
        <taxon>Kitasatosporales</taxon>
        <taxon>Streptomycetaceae</taxon>
        <taxon>Streptomyces</taxon>
    </lineage>
</organism>
<protein>
    <recommendedName>
        <fullName evidence="8">Integral membrane protein</fullName>
    </recommendedName>
</protein>
<reference evidence="7" key="1">
    <citation type="journal article" date="2019" name="Int. J. Syst. Evol. Microbiol.">
        <title>The Global Catalogue of Microorganisms (GCM) 10K type strain sequencing project: providing services to taxonomists for standard genome sequencing and annotation.</title>
        <authorList>
            <consortium name="The Broad Institute Genomics Platform"/>
            <consortium name="The Broad Institute Genome Sequencing Center for Infectious Disease"/>
            <person name="Wu L."/>
            <person name="Ma J."/>
        </authorList>
    </citation>
    <scope>NUCLEOTIDE SEQUENCE [LARGE SCALE GENOMIC DNA]</scope>
    <source>
        <strain evidence="7">JCM 16924</strain>
    </source>
</reference>
<evidence type="ECO:0000313" key="7">
    <source>
        <dbReference type="Proteomes" id="UP001500456"/>
    </source>
</evidence>
<accession>A0ABP7SHP3</accession>
<comment type="caution">
    <text evidence="6">The sequence shown here is derived from an EMBL/GenBank/DDBJ whole genome shotgun (WGS) entry which is preliminary data.</text>
</comment>
<dbReference type="Pfam" id="PF13564">
    <property type="entry name" value="DoxX_2"/>
    <property type="match status" value="1"/>
</dbReference>
<evidence type="ECO:0000256" key="3">
    <source>
        <dbReference type="ARBA" id="ARBA00022989"/>
    </source>
</evidence>
<keyword evidence="2 5" id="KW-0812">Transmembrane</keyword>
<keyword evidence="4 5" id="KW-0472">Membrane</keyword>
<dbReference type="EMBL" id="BAAAZX010000020">
    <property type="protein sequence ID" value="GAA4011839.1"/>
    <property type="molecule type" value="Genomic_DNA"/>
</dbReference>
<evidence type="ECO:0000313" key="6">
    <source>
        <dbReference type="EMBL" id="GAA4011839.1"/>
    </source>
</evidence>
<evidence type="ECO:0000256" key="4">
    <source>
        <dbReference type="ARBA" id="ARBA00023136"/>
    </source>
</evidence>
<dbReference type="InterPro" id="IPR032808">
    <property type="entry name" value="DoxX"/>
</dbReference>
<feature type="transmembrane region" description="Helical" evidence="5">
    <location>
        <begin position="151"/>
        <end position="167"/>
    </location>
</feature>
<feature type="transmembrane region" description="Helical" evidence="5">
    <location>
        <begin position="127"/>
        <end position="145"/>
    </location>
</feature>
<evidence type="ECO:0000256" key="1">
    <source>
        <dbReference type="ARBA" id="ARBA00004141"/>
    </source>
</evidence>
<evidence type="ECO:0000256" key="5">
    <source>
        <dbReference type="SAM" id="Phobius"/>
    </source>
</evidence>
<proteinExistence type="predicted"/>
<sequence length="183" mass="19198">MGRGPVYLCENTTDRFTQETPMSDTTVPVTAATSASTSASAAASRRPVVGESATARGRRARIALRGLQVFLALFYVIASALPKLIAHPTAAEGFDDMGWGSAGMYTIGVLELAGGIALLIPVLQSVAAMALSGLMVGAFVVTLTYFNGENAATPLILIVPLALIAWARRGHNEQLLALVRRRA</sequence>
<feature type="transmembrane region" description="Helical" evidence="5">
    <location>
        <begin position="62"/>
        <end position="82"/>
    </location>
</feature>